<dbReference type="SUPFAM" id="SSF143120">
    <property type="entry name" value="YefM-like"/>
    <property type="match status" value="1"/>
</dbReference>
<evidence type="ECO:0008006" key="3">
    <source>
        <dbReference type="Google" id="ProtNLM"/>
    </source>
</evidence>
<comment type="caution">
    <text evidence="2">The sequence shown here is derived from an EMBL/GenBank/DDBJ whole genome shotgun (WGS) entry which is preliminary data.</text>
</comment>
<dbReference type="InterPro" id="IPR036165">
    <property type="entry name" value="YefM-like_sf"/>
</dbReference>
<gene>
    <name evidence="2" type="ORF">A45J_1792</name>
</gene>
<dbReference type="EMBL" id="BLAB01000001">
    <property type="protein sequence ID" value="GER94034.1"/>
    <property type="molecule type" value="Genomic_DNA"/>
</dbReference>
<comment type="similarity">
    <text evidence="1">Belongs to the phD/YefM antitoxin family.</text>
</comment>
<dbReference type="NCBIfam" id="TIGR01552">
    <property type="entry name" value="phd_fam"/>
    <property type="match status" value="1"/>
</dbReference>
<evidence type="ECO:0000313" key="2">
    <source>
        <dbReference type="EMBL" id="GER94034.1"/>
    </source>
</evidence>
<evidence type="ECO:0000256" key="1">
    <source>
        <dbReference type="ARBA" id="ARBA00009981"/>
    </source>
</evidence>
<reference evidence="2" key="1">
    <citation type="submission" date="2019-10" db="EMBL/GenBank/DDBJ databases">
        <title>Metagenomic sequencing of thiosulfate-disproportionating enrichment culture.</title>
        <authorList>
            <person name="Umezawa K."/>
            <person name="Kojima H."/>
            <person name="Fukui M."/>
        </authorList>
    </citation>
    <scope>NUCLEOTIDE SEQUENCE</scope>
    <source>
        <strain evidence="2">45J</strain>
    </source>
</reference>
<protein>
    <recommendedName>
        <fullName evidence="3">Antitoxin</fullName>
    </recommendedName>
</protein>
<dbReference type="AlphaFoldDB" id="A0A5J4KXR2"/>
<dbReference type="Gene3D" id="3.40.1620.10">
    <property type="entry name" value="YefM-like domain"/>
    <property type="match status" value="1"/>
</dbReference>
<accession>A0A5J4KXR2</accession>
<organism evidence="2">
    <name type="scientific">hot springs metagenome</name>
    <dbReference type="NCBI Taxonomy" id="433727"/>
    <lineage>
        <taxon>unclassified sequences</taxon>
        <taxon>metagenomes</taxon>
        <taxon>ecological metagenomes</taxon>
    </lineage>
</organism>
<name>A0A5J4KXR2_9ZZZZ</name>
<sequence length="85" mass="9789">MKTMTAKNLKNKTGEAMRAVSRGEKVVVTLRGKPFALISPVNAESLKEVSLRPFKEAWSNIEDTLKKTRPRFKNVREAMAWTRRR</sequence>
<proteinExistence type="inferred from homology"/>